<dbReference type="PATRIC" id="fig|84531.8.peg.535"/>
<dbReference type="RefSeq" id="WP_057916441.1">
    <property type="nucleotide sequence ID" value="NZ_CP011129.1"/>
</dbReference>
<evidence type="ECO:0000313" key="3">
    <source>
        <dbReference type="Proteomes" id="UP000060787"/>
    </source>
</evidence>
<accession>A0A0S2F583</accession>
<evidence type="ECO:0008006" key="4">
    <source>
        <dbReference type="Google" id="ProtNLM"/>
    </source>
</evidence>
<feature type="chain" id="PRO_5006596631" description="Secreted protein" evidence="1">
    <location>
        <begin position="26"/>
        <end position="116"/>
    </location>
</feature>
<feature type="signal peptide" evidence="1">
    <location>
        <begin position="1"/>
        <end position="25"/>
    </location>
</feature>
<dbReference type="EMBL" id="CP011129">
    <property type="protein sequence ID" value="ALN78672.1"/>
    <property type="molecule type" value="Genomic_DNA"/>
</dbReference>
<evidence type="ECO:0000256" key="1">
    <source>
        <dbReference type="SAM" id="SignalP"/>
    </source>
</evidence>
<name>A0A0S2F583_LYSAN</name>
<protein>
    <recommendedName>
        <fullName evidence="4">Secreted protein</fullName>
    </recommendedName>
</protein>
<proteinExistence type="predicted"/>
<dbReference type="AlphaFoldDB" id="A0A0S2F583"/>
<reference evidence="2 3" key="1">
    <citation type="journal article" date="2015" name="BMC Genomics">
        <title>Comparative genomics and metabolic profiling of the genus Lysobacter.</title>
        <authorList>
            <person name="de Bruijn I."/>
            <person name="Cheng X."/>
            <person name="de Jager V."/>
            <person name="Exposito R.G."/>
            <person name="Watrous J."/>
            <person name="Patel N."/>
            <person name="Postma J."/>
            <person name="Dorrestein P.C."/>
            <person name="Kobayashi D."/>
            <person name="Raaijmakers J.M."/>
        </authorList>
    </citation>
    <scope>NUCLEOTIDE SEQUENCE [LARGE SCALE GENOMIC DNA]</scope>
    <source>
        <strain evidence="2 3">76</strain>
    </source>
</reference>
<dbReference type="Proteomes" id="UP000060787">
    <property type="component" value="Chromosome"/>
</dbReference>
<gene>
    <name evidence="2" type="ORF">LA76x_0511</name>
</gene>
<sequence>MNITKIAFAGALAISTLLGADNAAAATPYPTATAATSAKVAPSPESVEFFRQLWDNAMLFAYRGYGNFAQSTCDIYRSQVWPDPGANEVVPLVHLQCRISVVNIYIHHTNPLPFPL</sequence>
<dbReference type="KEGG" id="lab:LA76x_0511"/>
<keyword evidence="3" id="KW-1185">Reference proteome</keyword>
<keyword evidence="1" id="KW-0732">Signal</keyword>
<organism evidence="2 3">
    <name type="scientific">Lysobacter antibioticus</name>
    <dbReference type="NCBI Taxonomy" id="84531"/>
    <lineage>
        <taxon>Bacteria</taxon>
        <taxon>Pseudomonadati</taxon>
        <taxon>Pseudomonadota</taxon>
        <taxon>Gammaproteobacteria</taxon>
        <taxon>Lysobacterales</taxon>
        <taxon>Lysobacteraceae</taxon>
        <taxon>Lysobacter</taxon>
    </lineage>
</organism>
<evidence type="ECO:0000313" key="2">
    <source>
        <dbReference type="EMBL" id="ALN78672.1"/>
    </source>
</evidence>